<feature type="compositionally biased region" description="Basic and acidic residues" evidence="1">
    <location>
        <begin position="1"/>
        <end position="11"/>
    </location>
</feature>
<evidence type="ECO:0000313" key="2">
    <source>
        <dbReference type="EMBL" id="GFH57379.1"/>
    </source>
</evidence>
<organism evidence="2 3">
    <name type="scientific">Chaetoceros tenuissimus</name>
    <dbReference type="NCBI Taxonomy" id="426638"/>
    <lineage>
        <taxon>Eukaryota</taxon>
        <taxon>Sar</taxon>
        <taxon>Stramenopiles</taxon>
        <taxon>Ochrophyta</taxon>
        <taxon>Bacillariophyta</taxon>
        <taxon>Coscinodiscophyceae</taxon>
        <taxon>Chaetocerotophycidae</taxon>
        <taxon>Chaetocerotales</taxon>
        <taxon>Chaetocerotaceae</taxon>
        <taxon>Chaetoceros</taxon>
    </lineage>
</organism>
<dbReference type="Proteomes" id="UP001054902">
    <property type="component" value="Unassembled WGS sequence"/>
</dbReference>
<feature type="compositionally biased region" description="Low complexity" evidence="1">
    <location>
        <begin position="106"/>
        <end position="123"/>
    </location>
</feature>
<feature type="region of interest" description="Disordered" evidence="1">
    <location>
        <begin position="79"/>
        <end position="173"/>
    </location>
</feature>
<comment type="caution">
    <text evidence="2">The sequence shown here is derived from an EMBL/GenBank/DDBJ whole genome shotgun (WGS) entry which is preliminary data.</text>
</comment>
<keyword evidence="3" id="KW-1185">Reference proteome</keyword>
<feature type="compositionally biased region" description="Basic and acidic residues" evidence="1">
    <location>
        <begin position="95"/>
        <end position="105"/>
    </location>
</feature>
<evidence type="ECO:0000313" key="3">
    <source>
        <dbReference type="Proteomes" id="UP001054902"/>
    </source>
</evidence>
<proteinExistence type="predicted"/>
<feature type="compositionally biased region" description="Polar residues" evidence="1">
    <location>
        <begin position="27"/>
        <end position="37"/>
    </location>
</feature>
<dbReference type="AlphaFoldDB" id="A0AAD3HBS7"/>
<feature type="compositionally biased region" description="Low complexity" evidence="1">
    <location>
        <begin position="162"/>
        <end position="171"/>
    </location>
</feature>
<feature type="compositionally biased region" description="Basic and acidic residues" evidence="1">
    <location>
        <begin position="136"/>
        <end position="152"/>
    </location>
</feature>
<dbReference type="EMBL" id="BLLK01000058">
    <property type="protein sequence ID" value="GFH57379.1"/>
    <property type="molecule type" value="Genomic_DNA"/>
</dbReference>
<feature type="compositionally biased region" description="Polar residues" evidence="1">
    <location>
        <begin position="79"/>
        <end position="94"/>
    </location>
</feature>
<reference evidence="2 3" key="1">
    <citation type="journal article" date="2021" name="Sci. Rep.">
        <title>The genome of the diatom Chaetoceros tenuissimus carries an ancient integrated fragment of an extant virus.</title>
        <authorList>
            <person name="Hongo Y."/>
            <person name="Kimura K."/>
            <person name="Takaki Y."/>
            <person name="Yoshida Y."/>
            <person name="Baba S."/>
            <person name="Kobayashi G."/>
            <person name="Nagasaki K."/>
            <person name="Hano T."/>
            <person name="Tomaru Y."/>
        </authorList>
    </citation>
    <scope>NUCLEOTIDE SEQUENCE [LARGE SCALE GENOMIC DNA]</scope>
    <source>
        <strain evidence="2 3">NIES-3715</strain>
    </source>
</reference>
<accession>A0AAD3HBS7</accession>
<sequence>MESDQPKKESRLSLSRIKRQKKEIERQANSITAQPSGDSKFPIDEQQQEWDNSIFPPISEDSVVWNDSTILLSNNDSSNIEQHSDCNCSMNEQHSSIDEKEEHPLSNDSSSSINEQHSHSTSSVIEPDSNSYSSIEEQRPSIDEEEEQRPSIDEEEEHSDSESSVGSSVNSLDANPILQANPFILEEMAKIATNHLGDFMVENDDVLGIMSEDPTAPNSEENIRANLLGESEFFQGDRNAIKHIIRELLHFANALCQVMEDRNLDISAFETDASFRGLVIGLAALYTEKLASMLPNKRLNMHLDETWDEYIAYTLLPLIFGHINMDKEDILQLASLISTAFFEGDGHSNHDPYTSCGVKDINGYIISKDGKLNYKIEGHKAELPEIENYLEKNQNVYHVGRSPTVNLDCSCASGIRSSSLGAAMMHVNGIVGFKEGGFWKWKNKNSKLDFVGYDPRGNSFYFSLDSTGGIGGKLELAKYDFLERMIADSIFKTPQLVNLREFRSGKWKPDVTVSGGRCQDKKLTPAEMIEVEPVRREMMLADKRLKEAHKQVCRDGLRNLEALAVYNRRIEAMLKRQPFKFLPQGSLCSRPITAWISGLGQADGCIRTNYVSIGQSNPCFNKALVENFGKVYYNAKYGATDIRIIPKKDQMLYHLSVGLHYSHRREQNLVAVIIHLFSHDIGLGTKLDLAYLSPKIADAWNSNLSEHSKHRENVNSWVEQQKRTRNYQNGLVDENEIKSLLTVLGKALEILLTALKKKDLS</sequence>
<protein>
    <submittedName>
        <fullName evidence="2">Uncharacterized protein</fullName>
    </submittedName>
</protein>
<feature type="region of interest" description="Disordered" evidence="1">
    <location>
        <begin position="1"/>
        <end position="59"/>
    </location>
</feature>
<name>A0AAD3HBS7_9STRA</name>
<evidence type="ECO:0000256" key="1">
    <source>
        <dbReference type="SAM" id="MobiDB-lite"/>
    </source>
</evidence>
<gene>
    <name evidence="2" type="ORF">CTEN210_13855</name>
</gene>